<proteinExistence type="predicted"/>
<dbReference type="AlphaFoldDB" id="A0ABD6CUA2"/>
<feature type="coiled-coil region" evidence="1">
    <location>
        <begin position="35"/>
        <end position="65"/>
    </location>
</feature>
<evidence type="ECO:0000313" key="5">
    <source>
        <dbReference type="Proteomes" id="UP001597085"/>
    </source>
</evidence>
<sequence>MSESDNTDPFGFEQPEFDPSETSLRIENEELADLSDQELDRLERAASALAEYEQAAADRERATTERANAVAAQENARAKRVFLERIGEKYLPYAGFLVFGFIPLVVGMTQVLQFTDIRLWVGSGLLGLGLVIALALLALADWDRISSLLNR</sequence>
<keyword evidence="5" id="KW-1185">Reference proteome</keyword>
<dbReference type="Proteomes" id="UP001597085">
    <property type="component" value="Unassembled WGS sequence"/>
</dbReference>
<reference evidence="4 5" key="1">
    <citation type="journal article" date="2019" name="Int. J. Syst. Evol. Microbiol.">
        <title>The Global Catalogue of Microorganisms (GCM) 10K type strain sequencing project: providing services to taxonomists for standard genome sequencing and annotation.</title>
        <authorList>
            <consortium name="The Broad Institute Genomics Platform"/>
            <consortium name="The Broad Institute Genome Sequencing Center for Infectious Disease"/>
            <person name="Wu L."/>
            <person name="Ma J."/>
        </authorList>
    </citation>
    <scope>NUCLEOTIDE SEQUENCE [LARGE SCALE GENOMIC DNA]</scope>
    <source>
        <strain evidence="4 5">CGMCC 1.12121</strain>
    </source>
</reference>
<dbReference type="RefSeq" id="WP_390278334.1">
    <property type="nucleotide sequence ID" value="NZ_JBHUDK010000016.1"/>
</dbReference>
<keyword evidence="3" id="KW-0812">Transmembrane</keyword>
<name>A0ABD6CUA2_9EURY</name>
<feature type="transmembrane region" description="Helical" evidence="3">
    <location>
        <begin position="117"/>
        <end position="140"/>
    </location>
</feature>
<protein>
    <submittedName>
        <fullName evidence="4">Uncharacterized protein</fullName>
    </submittedName>
</protein>
<evidence type="ECO:0000256" key="1">
    <source>
        <dbReference type="SAM" id="Coils"/>
    </source>
</evidence>
<evidence type="ECO:0000256" key="2">
    <source>
        <dbReference type="SAM" id="MobiDB-lite"/>
    </source>
</evidence>
<keyword evidence="3" id="KW-0472">Membrane</keyword>
<dbReference type="EMBL" id="JBHUDK010000016">
    <property type="protein sequence ID" value="MFD1600637.1"/>
    <property type="molecule type" value="Genomic_DNA"/>
</dbReference>
<feature type="transmembrane region" description="Helical" evidence="3">
    <location>
        <begin position="90"/>
        <end position="111"/>
    </location>
</feature>
<evidence type="ECO:0000256" key="3">
    <source>
        <dbReference type="SAM" id="Phobius"/>
    </source>
</evidence>
<gene>
    <name evidence="4" type="ORF">ACFSBX_16990</name>
</gene>
<organism evidence="4 5">
    <name type="scientific">Halobellus rarus</name>
    <dbReference type="NCBI Taxonomy" id="1126237"/>
    <lineage>
        <taxon>Archaea</taxon>
        <taxon>Methanobacteriati</taxon>
        <taxon>Methanobacteriota</taxon>
        <taxon>Stenosarchaea group</taxon>
        <taxon>Halobacteria</taxon>
        <taxon>Halobacteriales</taxon>
        <taxon>Haloferacaceae</taxon>
        <taxon>Halobellus</taxon>
    </lineage>
</organism>
<comment type="caution">
    <text evidence="4">The sequence shown here is derived from an EMBL/GenBank/DDBJ whole genome shotgun (WGS) entry which is preliminary data.</text>
</comment>
<keyword evidence="1" id="KW-0175">Coiled coil</keyword>
<accession>A0ABD6CUA2</accession>
<feature type="region of interest" description="Disordered" evidence="2">
    <location>
        <begin position="1"/>
        <end position="26"/>
    </location>
</feature>
<keyword evidence="3" id="KW-1133">Transmembrane helix</keyword>
<evidence type="ECO:0000313" key="4">
    <source>
        <dbReference type="EMBL" id="MFD1600637.1"/>
    </source>
</evidence>